<proteinExistence type="predicted"/>
<dbReference type="Proteomes" id="UP000780801">
    <property type="component" value="Unassembled WGS sequence"/>
</dbReference>
<accession>A0A9P6K9B7</accession>
<organism evidence="1 2">
    <name type="scientific">Lunasporangiospora selenospora</name>
    <dbReference type="NCBI Taxonomy" id="979761"/>
    <lineage>
        <taxon>Eukaryota</taxon>
        <taxon>Fungi</taxon>
        <taxon>Fungi incertae sedis</taxon>
        <taxon>Mucoromycota</taxon>
        <taxon>Mortierellomycotina</taxon>
        <taxon>Mortierellomycetes</taxon>
        <taxon>Mortierellales</taxon>
        <taxon>Mortierellaceae</taxon>
        <taxon>Lunasporangiospora</taxon>
    </lineage>
</organism>
<feature type="non-terminal residue" evidence="1">
    <location>
        <position position="1"/>
    </location>
</feature>
<evidence type="ECO:0000313" key="2">
    <source>
        <dbReference type="Proteomes" id="UP000780801"/>
    </source>
</evidence>
<dbReference type="AlphaFoldDB" id="A0A9P6K9B7"/>
<keyword evidence="2" id="KW-1185">Reference proteome</keyword>
<protein>
    <submittedName>
        <fullName evidence="1">Uncharacterized protein</fullName>
    </submittedName>
</protein>
<name>A0A9P6K9B7_9FUNG</name>
<sequence>AVWFANSAGKIWQVPNEYCNNLPGWINDKAVKYEIEHPYICNFSEHVNCSGATQQVGPTPWKKVPFAGISSVQCFKKA</sequence>
<reference evidence="1" key="1">
    <citation type="journal article" date="2020" name="Fungal Divers.">
        <title>Resolving the Mortierellaceae phylogeny through synthesis of multi-gene phylogenetics and phylogenomics.</title>
        <authorList>
            <person name="Vandepol N."/>
            <person name="Liber J."/>
            <person name="Desiro A."/>
            <person name="Na H."/>
            <person name="Kennedy M."/>
            <person name="Barry K."/>
            <person name="Grigoriev I.V."/>
            <person name="Miller A.N."/>
            <person name="O'Donnell K."/>
            <person name="Stajich J.E."/>
            <person name="Bonito G."/>
        </authorList>
    </citation>
    <scope>NUCLEOTIDE SEQUENCE</scope>
    <source>
        <strain evidence="1">KOD1015</strain>
    </source>
</reference>
<dbReference type="EMBL" id="JAABOA010006240">
    <property type="protein sequence ID" value="KAF9567460.1"/>
    <property type="molecule type" value="Genomic_DNA"/>
</dbReference>
<evidence type="ECO:0000313" key="1">
    <source>
        <dbReference type="EMBL" id="KAF9567460.1"/>
    </source>
</evidence>
<comment type="caution">
    <text evidence="1">The sequence shown here is derived from an EMBL/GenBank/DDBJ whole genome shotgun (WGS) entry which is preliminary data.</text>
</comment>
<gene>
    <name evidence="1" type="ORF">BGW38_008852</name>
</gene>
<dbReference type="OrthoDB" id="10507992at2759"/>